<sequence length="290" mass="32397">MSLAGHAQTAIYFSSLHLNPVLLQIGPFALRWYSLAYIVGILLGWFYLVRLLAENAAPMTREQADGLVTWMTGGIIIGGRLAYVAFYDPEAYLAQPLKIFQLWAGGMSFHGGALGVAIAIILFARNHRLQWLRIIDYVAMCAPIGLFLGRLANFVNGELWGSPTTVPWGIVFPHGGPLPRHPSQLYEAMLEGPILFLLLWCLFRFTSSRQRPGLLSGAFILGYGLFRFLVEYVREPDQQLIGFAAETGLHMGQWLCLPMIVGGAGLMLWTCRNPRRVAAHQSWSAHLWRI</sequence>
<comment type="function">
    <text evidence="7">Catalyzes the transfer of the diacylglyceryl group from phosphatidylglycerol to the sulfhydryl group of the N-terminal cysteine of a prolipoprotein, the first step in the formation of mature lipoproteins.</text>
</comment>
<evidence type="ECO:0000256" key="3">
    <source>
        <dbReference type="ARBA" id="ARBA00022679"/>
    </source>
</evidence>
<dbReference type="GO" id="GO:0005886">
    <property type="term" value="C:plasma membrane"/>
    <property type="evidence" value="ECO:0007669"/>
    <property type="project" value="UniProtKB-SubCell"/>
</dbReference>
<dbReference type="HAMAP" id="MF_01147">
    <property type="entry name" value="Lgt"/>
    <property type="match status" value="1"/>
</dbReference>
<feature type="transmembrane region" description="Helical" evidence="7">
    <location>
        <begin position="32"/>
        <end position="53"/>
    </location>
</feature>
<dbReference type="EC" id="2.5.1.145" evidence="7"/>
<evidence type="ECO:0000256" key="5">
    <source>
        <dbReference type="ARBA" id="ARBA00022989"/>
    </source>
</evidence>
<dbReference type="PROSITE" id="PS01311">
    <property type="entry name" value="LGT"/>
    <property type="match status" value="1"/>
</dbReference>
<feature type="transmembrane region" description="Helical" evidence="7">
    <location>
        <begin position="99"/>
        <end position="122"/>
    </location>
</feature>
<comment type="subcellular location">
    <subcellularLocation>
        <location evidence="7">Cell membrane</location>
        <topology evidence="7">Multi-pass membrane protein</topology>
    </subcellularLocation>
</comment>
<feature type="binding site" evidence="7">
    <location>
        <position position="150"/>
    </location>
    <ligand>
        <name>a 1,2-diacyl-sn-glycero-3-phospho-(1'-sn-glycerol)</name>
        <dbReference type="ChEBI" id="CHEBI:64716"/>
    </ligand>
</feature>
<feature type="transmembrane region" description="Helical" evidence="7">
    <location>
        <begin position="65"/>
        <end position="87"/>
    </location>
</feature>
<feature type="transmembrane region" description="Helical" evidence="7">
    <location>
        <begin position="188"/>
        <end position="206"/>
    </location>
</feature>
<reference evidence="8 9" key="1">
    <citation type="submission" date="2018-08" db="EMBL/GenBank/DDBJ databases">
        <title>Sphingobium sp. EO9.</title>
        <authorList>
            <person name="Park Y."/>
            <person name="Kim K.H."/>
            <person name="Jeon C.O."/>
        </authorList>
    </citation>
    <scope>NUCLEOTIDE SEQUENCE [LARGE SCALE GENOMIC DNA]</scope>
    <source>
        <strain evidence="8 9">EO9</strain>
    </source>
</reference>
<protein>
    <recommendedName>
        <fullName evidence="7">Phosphatidylglycerol--prolipoprotein diacylglyceryl transferase</fullName>
        <ecNumber evidence="7">2.5.1.145</ecNumber>
    </recommendedName>
</protein>
<dbReference type="GO" id="GO:0042158">
    <property type="term" value="P:lipoprotein biosynthetic process"/>
    <property type="evidence" value="ECO:0007669"/>
    <property type="project" value="UniProtKB-UniRule"/>
</dbReference>
<dbReference type="InterPro" id="IPR001640">
    <property type="entry name" value="Lgt"/>
</dbReference>
<evidence type="ECO:0000313" key="9">
    <source>
        <dbReference type="Proteomes" id="UP000283469"/>
    </source>
</evidence>
<keyword evidence="5 7" id="KW-1133">Transmembrane helix</keyword>
<comment type="similarity">
    <text evidence="1 7">Belongs to the Lgt family.</text>
</comment>
<accession>A0A418YWU0</accession>
<organism evidence="8 9">
    <name type="scientific">Sphingobium terrigena</name>
    <dbReference type="NCBI Taxonomy" id="2304063"/>
    <lineage>
        <taxon>Bacteria</taxon>
        <taxon>Pseudomonadati</taxon>
        <taxon>Pseudomonadota</taxon>
        <taxon>Alphaproteobacteria</taxon>
        <taxon>Sphingomonadales</taxon>
        <taxon>Sphingomonadaceae</taxon>
        <taxon>Sphingobium</taxon>
    </lineage>
</organism>
<feature type="transmembrane region" description="Helical" evidence="7">
    <location>
        <begin position="134"/>
        <end position="152"/>
    </location>
</feature>
<comment type="caution">
    <text evidence="8">The sequence shown here is derived from an EMBL/GenBank/DDBJ whole genome shotgun (WGS) entry which is preliminary data.</text>
</comment>
<evidence type="ECO:0000256" key="7">
    <source>
        <dbReference type="HAMAP-Rule" id="MF_01147"/>
    </source>
</evidence>
<evidence type="ECO:0000256" key="4">
    <source>
        <dbReference type="ARBA" id="ARBA00022692"/>
    </source>
</evidence>
<evidence type="ECO:0000256" key="1">
    <source>
        <dbReference type="ARBA" id="ARBA00007150"/>
    </source>
</evidence>
<keyword evidence="4 7" id="KW-0812">Transmembrane</keyword>
<dbReference type="AlphaFoldDB" id="A0A418YWU0"/>
<keyword evidence="8" id="KW-0449">Lipoprotein</keyword>
<evidence type="ECO:0000256" key="6">
    <source>
        <dbReference type="ARBA" id="ARBA00023136"/>
    </source>
</evidence>
<keyword evidence="3 7" id="KW-0808">Transferase</keyword>
<dbReference type="Proteomes" id="UP000283469">
    <property type="component" value="Unassembled WGS sequence"/>
</dbReference>
<dbReference type="PANTHER" id="PTHR30589:SF0">
    <property type="entry name" value="PHOSPHATIDYLGLYCEROL--PROLIPOPROTEIN DIACYLGLYCERYL TRANSFERASE"/>
    <property type="match status" value="1"/>
</dbReference>
<dbReference type="Pfam" id="PF01790">
    <property type="entry name" value="LGT"/>
    <property type="match status" value="1"/>
</dbReference>
<keyword evidence="6 7" id="KW-0472">Membrane</keyword>
<gene>
    <name evidence="7" type="primary">lgt</name>
    <name evidence="8" type="ORF">D0Z70_02265</name>
</gene>
<dbReference type="EMBL" id="QVRA01000002">
    <property type="protein sequence ID" value="RJG57072.1"/>
    <property type="molecule type" value="Genomic_DNA"/>
</dbReference>
<dbReference type="OrthoDB" id="871140at2"/>
<comment type="pathway">
    <text evidence="7">Protein modification; lipoprotein biosynthesis (diacylglyceryl transfer).</text>
</comment>
<comment type="catalytic activity">
    <reaction evidence="7">
        <text>L-cysteinyl-[prolipoprotein] + a 1,2-diacyl-sn-glycero-3-phospho-(1'-sn-glycerol) = an S-1,2-diacyl-sn-glyceryl-L-cysteinyl-[prolipoprotein] + sn-glycerol 1-phosphate + H(+)</text>
        <dbReference type="Rhea" id="RHEA:56712"/>
        <dbReference type="Rhea" id="RHEA-COMP:14679"/>
        <dbReference type="Rhea" id="RHEA-COMP:14680"/>
        <dbReference type="ChEBI" id="CHEBI:15378"/>
        <dbReference type="ChEBI" id="CHEBI:29950"/>
        <dbReference type="ChEBI" id="CHEBI:57685"/>
        <dbReference type="ChEBI" id="CHEBI:64716"/>
        <dbReference type="ChEBI" id="CHEBI:140658"/>
        <dbReference type="EC" id="2.5.1.145"/>
    </reaction>
</comment>
<dbReference type="UniPathway" id="UPA00664"/>
<dbReference type="NCBIfam" id="TIGR00544">
    <property type="entry name" value="lgt"/>
    <property type="match status" value="1"/>
</dbReference>
<name>A0A418YWU0_9SPHN</name>
<feature type="transmembrane region" description="Helical" evidence="7">
    <location>
        <begin position="250"/>
        <end position="269"/>
    </location>
</feature>
<keyword evidence="2 7" id="KW-1003">Cell membrane</keyword>
<proteinExistence type="inferred from homology"/>
<evidence type="ECO:0000313" key="8">
    <source>
        <dbReference type="EMBL" id="RJG57072.1"/>
    </source>
</evidence>
<dbReference type="RefSeq" id="WP_119743793.1">
    <property type="nucleotide sequence ID" value="NZ_QVRA01000002.1"/>
</dbReference>
<dbReference type="GO" id="GO:0008961">
    <property type="term" value="F:phosphatidylglycerol-prolipoprotein diacylglyceryl transferase activity"/>
    <property type="evidence" value="ECO:0007669"/>
    <property type="project" value="UniProtKB-UniRule"/>
</dbReference>
<dbReference type="PANTHER" id="PTHR30589">
    <property type="entry name" value="PROLIPOPROTEIN DIACYLGLYCERYL TRANSFERASE"/>
    <property type="match status" value="1"/>
</dbReference>
<evidence type="ECO:0000256" key="2">
    <source>
        <dbReference type="ARBA" id="ARBA00022475"/>
    </source>
</evidence>
<feature type="transmembrane region" description="Helical" evidence="7">
    <location>
        <begin position="213"/>
        <end position="230"/>
    </location>
</feature>
<keyword evidence="9" id="KW-1185">Reference proteome</keyword>